<comment type="caution">
    <text evidence="2">The sequence shown here is derived from an EMBL/GenBank/DDBJ whole genome shotgun (WGS) entry which is preliminary data.</text>
</comment>
<gene>
    <name evidence="2" type="ORF">GRAN_2061</name>
</gene>
<dbReference type="EMBL" id="RDSM01000001">
    <property type="protein sequence ID" value="RXH58751.1"/>
    <property type="molecule type" value="Genomic_DNA"/>
</dbReference>
<evidence type="ECO:0000313" key="3">
    <source>
        <dbReference type="Proteomes" id="UP000289437"/>
    </source>
</evidence>
<name>A0A4Q0TAS5_9BACT</name>
<keyword evidence="3" id="KW-1185">Reference proteome</keyword>
<feature type="compositionally biased region" description="Basic and acidic residues" evidence="1">
    <location>
        <begin position="101"/>
        <end position="116"/>
    </location>
</feature>
<feature type="region of interest" description="Disordered" evidence="1">
    <location>
        <begin position="97"/>
        <end position="127"/>
    </location>
</feature>
<protein>
    <submittedName>
        <fullName evidence="2">Uncharacterized protein</fullName>
    </submittedName>
</protein>
<reference evidence="3" key="2">
    <citation type="submission" date="2019-02" db="EMBL/GenBank/DDBJ databases">
        <title>Granulicella sibirica sp. nov., a psychrotolerant acidobacterium isolated from an organic soil layer in forested tundra, West Siberia.</title>
        <authorList>
            <person name="Oshkin I.Y."/>
            <person name="Kulichevskaya I.S."/>
            <person name="Rijpstra W.I.C."/>
            <person name="Sinninghe Damste J.S."/>
            <person name="Rakitin A.L."/>
            <person name="Ravin N.V."/>
            <person name="Dedysh S.N."/>
        </authorList>
    </citation>
    <scope>NUCLEOTIDE SEQUENCE [LARGE SCALE GENOMIC DNA]</scope>
    <source>
        <strain evidence="3">AF10</strain>
    </source>
</reference>
<evidence type="ECO:0000256" key="1">
    <source>
        <dbReference type="SAM" id="MobiDB-lite"/>
    </source>
</evidence>
<sequence length="250" mass="26411">MLGSHLLLARASLNTTRASIEAGVVVHGHVVDDGPVDVGVVDVRHAHVIDRGVVGEVSAFPAPAAEANAAKAEAVVHATVEANVGSPITFMKAVDTTGEAPVRRRPEDSDAGRLDPDAGNPVVPLRTVGPITGVPEITVARADGLCVNGQNGGCETDRDKDPGERCRRGDGECRCDQKLANRTCFEHAVSPNPPHPALCLALPDAVRVGPACECRRPFLRSFQPTWNKEVLSRAQLLDEMTSSPDYKALA</sequence>
<reference evidence="2 3" key="1">
    <citation type="submission" date="2018-11" db="EMBL/GenBank/DDBJ databases">
        <authorList>
            <person name="Mardanov A.V."/>
            <person name="Ravin N.V."/>
            <person name="Dedysh S.N."/>
        </authorList>
    </citation>
    <scope>NUCLEOTIDE SEQUENCE [LARGE SCALE GENOMIC DNA]</scope>
    <source>
        <strain evidence="2 3">AF10</strain>
    </source>
</reference>
<dbReference type="AlphaFoldDB" id="A0A4Q0TAS5"/>
<dbReference type="Proteomes" id="UP000289437">
    <property type="component" value="Unassembled WGS sequence"/>
</dbReference>
<evidence type="ECO:0000313" key="2">
    <source>
        <dbReference type="EMBL" id="RXH58751.1"/>
    </source>
</evidence>
<proteinExistence type="predicted"/>
<organism evidence="2 3">
    <name type="scientific">Granulicella sibirica</name>
    <dbReference type="NCBI Taxonomy" id="2479048"/>
    <lineage>
        <taxon>Bacteria</taxon>
        <taxon>Pseudomonadati</taxon>
        <taxon>Acidobacteriota</taxon>
        <taxon>Terriglobia</taxon>
        <taxon>Terriglobales</taxon>
        <taxon>Acidobacteriaceae</taxon>
        <taxon>Granulicella</taxon>
    </lineage>
</organism>
<accession>A0A4Q0TAS5</accession>